<evidence type="ECO:0000313" key="2">
    <source>
        <dbReference type="EMBL" id="TNN34877.1"/>
    </source>
</evidence>
<evidence type="ECO:0000313" key="3">
    <source>
        <dbReference type="Proteomes" id="UP000314294"/>
    </source>
</evidence>
<feature type="region of interest" description="Disordered" evidence="1">
    <location>
        <begin position="67"/>
        <end position="100"/>
    </location>
</feature>
<gene>
    <name evidence="2" type="ORF">EYF80_054957</name>
</gene>
<organism evidence="2 3">
    <name type="scientific">Liparis tanakae</name>
    <name type="common">Tanaka's snailfish</name>
    <dbReference type="NCBI Taxonomy" id="230148"/>
    <lineage>
        <taxon>Eukaryota</taxon>
        <taxon>Metazoa</taxon>
        <taxon>Chordata</taxon>
        <taxon>Craniata</taxon>
        <taxon>Vertebrata</taxon>
        <taxon>Euteleostomi</taxon>
        <taxon>Actinopterygii</taxon>
        <taxon>Neopterygii</taxon>
        <taxon>Teleostei</taxon>
        <taxon>Neoteleostei</taxon>
        <taxon>Acanthomorphata</taxon>
        <taxon>Eupercaria</taxon>
        <taxon>Perciformes</taxon>
        <taxon>Cottioidei</taxon>
        <taxon>Cottales</taxon>
        <taxon>Liparidae</taxon>
        <taxon>Liparis</taxon>
    </lineage>
</organism>
<keyword evidence="3" id="KW-1185">Reference proteome</keyword>
<evidence type="ECO:0000256" key="1">
    <source>
        <dbReference type="SAM" id="MobiDB-lite"/>
    </source>
</evidence>
<comment type="caution">
    <text evidence="2">The sequence shown here is derived from an EMBL/GenBank/DDBJ whole genome shotgun (WGS) entry which is preliminary data.</text>
</comment>
<feature type="compositionally biased region" description="Polar residues" evidence="1">
    <location>
        <begin position="76"/>
        <end position="87"/>
    </location>
</feature>
<protein>
    <submittedName>
        <fullName evidence="2">Uncharacterized protein</fullName>
    </submittedName>
</protein>
<reference evidence="2 3" key="1">
    <citation type="submission" date="2019-03" db="EMBL/GenBank/DDBJ databases">
        <title>First draft genome of Liparis tanakae, snailfish: a comprehensive survey of snailfish specific genes.</title>
        <authorList>
            <person name="Kim W."/>
            <person name="Song I."/>
            <person name="Jeong J.-H."/>
            <person name="Kim D."/>
            <person name="Kim S."/>
            <person name="Ryu S."/>
            <person name="Song J.Y."/>
            <person name="Lee S.K."/>
        </authorList>
    </citation>
    <scope>NUCLEOTIDE SEQUENCE [LARGE SCALE GENOMIC DNA]</scope>
    <source>
        <tissue evidence="2">Muscle</tissue>
    </source>
</reference>
<accession>A0A4Z2F0Z6</accession>
<dbReference type="EMBL" id="SRLO01001874">
    <property type="protein sequence ID" value="TNN34877.1"/>
    <property type="molecule type" value="Genomic_DNA"/>
</dbReference>
<name>A0A4Z2F0Z6_9TELE</name>
<dbReference type="AlphaFoldDB" id="A0A4Z2F0Z6"/>
<proteinExistence type="predicted"/>
<dbReference type="Proteomes" id="UP000314294">
    <property type="component" value="Unassembled WGS sequence"/>
</dbReference>
<sequence>MMDVLSSRCFSSSQSHQNILLVATSTSRATAFFSVGTTCVYSLFSRSMRRISWRLVNIRYGLFPEEEEEEEEIHMKSTNNKTSTSINHAPHLIKEAVTPP</sequence>